<proteinExistence type="inferred from homology"/>
<dbReference type="SMART" id="SM00156">
    <property type="entry name" value="PP2Ac"/>
    <property type="match status" value="1"/>
</dbReference>
<comment type="cofactor">
    <cofactor evidence="1">
        <name>Mn(2+)</name>
        <dbReference type="ChEBI" id="CHEBI:29035"/>
    </cofactor>
</comment>
<name>A0A812KZS4_SYMPI</name>
<dbReference type="PANTHER" id="PTHR45668">
    <property type="entry name" value="SERINE/THREONINE-PROTEIN PHOSPHATASE 5-RELATED"/>
    <property type="match status" value="1"/>
</dbReference>
<evidence type="ECO:0000256" key="3">
    <source>
        <dbReference type="ARBA" id="ARBA00023211"/>
    </source>
</evidence>
<reference evidence="7" key="1">
    <citation type="submission" date="2021-02" db="EMBL/GenBank/DDBJ databases">
        <authorList>
            <person name="Dougan E. K."/>
            <person name="Rhodes N."/>
            <person name="Thang M."/>
            <person name="Chan C."/>
        </authorList>
    </citation>
    <scope>NUCLEOTIDE SEQUENCE</scope>
</reference>
<keyword evidence="4" id="KW-0378">Hydrolase</keyword>
<feature type="region of interest" description="Disordered" evidence="5">
    <location>
        <begin position="989"/>
        <end position="1008"/>
    </location>
</feature>
<evidence type="ECO:0000256" key="4">
    <source>
        <dbReference type="RuleBase" id="RU004273"/>
    </source>
</evidence>
<keyword evidence="2" id="KW-0479">Metal-binding</keyword>
<dbReference type="GO" id="GO:0046872">
    <property type="term" value="F:metal ion binding"/>
    <property type="evidence" value="ECO:0007669"/>
    <property type="project" value="UniProtKB-KW"/>
</dbReference>
<keyword evidence="8" id="KW-1185">Reference proteome</keyword>
<feature type="region of interest" description="Disordered" evidence="5">
    <location>
        <begin position="1337"/>
        <end position="1380"/>
    </location>
</feature>
<organism evidence="7 8">
    <name type="scientific">Symbiodinium pilosum</name>
    <name type="common">Dinoflagellate</name>
    <dbReference type="NCBI Taxonomy" id="2952"/>
    <lineage>
        <taxon>Eukaryota</taxon>
        <taxon>Sar</taxon>
        <taxon>Alveolata</taxon>
        <taxon>Dinophyceae</taxon>
        <taxon>Suessiales</taxon>
        <taxon>Symbiodiniaceae</taxon>
        <taxon>Symbiodinium</taxon>
    </lineage>
</organism>
<dbReference type="PROSITE" id="PS00125">
    <property type="entry name" value="SER_THR_PHOSPHATASE"/>
    <property type="match status" value="1"/>
</dbReference>
<evidence type="ECO:0000256" key="1">
    <source>
        <dbReference type="ARBA" id="ARBA00001936"/>
    </source>
</evidence>
<dbReference type="EC" id="3.1.3.16" evidence="4"/>
<dbReference type="InterPro" id="IPR013103">
    <property type="entry name" value="RVT_2"/>
</dbReference>
<gene>
    <name evidence="7" type="primary">BSU1</name>
    <name evidence="7" type="ORF">SPIL2461_LOCUS3649</name>
</gene>
<feature type="region of interest" description="Disordered" evidence="5">
    <location>
        <begin position="735"/>
        <end position="778"/>
    </location>
</feature>
<dbReference type="Pfam" id="PF00149">
    <property type="entry name" value="Metallophos"/>
    <property type="match status" value="1"/>
</dbReference>
<evidence type="ECO:0000259" key="6">
    <source>
        <dbReference type="PROSITE" id="PS00125"/>
    </source>
</evidence>
<dbReference type="Proteomes" id="UP000649617">
    <property type="component" value="Unassembled WGS sequence"/>
</dbReference>
<dbReference type="SUPFAM" id="SSF56300">
    <property type="entry name" value="Metallo-dependent phosphatases"/>
    <property type="match status" value="1"/>
</dbReference>
<evidence type="ECO:0000313" key="7">
    <source>
        <dbReference type="EMBL" id="CAE7232969.1"/>
    </source>
</evidence>
<evidence type="ECO:0000313" key="8">
    <source>
        <dbReference type="Proteomes" id="UP000649617"/>
    </source>
</evidence>
<dbReference type="InterPro" id="IPR051134">
    <property type="entry name" value="PPP_phosphatase"/>
</dbReference>
<dbReference type="PANTHER" id="PTHR45668:SF5">
    <property type="entry name" value="SERINE_THREONINE-PROTEIN PHOSPHATASE 5"/>
    <property type="match status" value="1"/>
</dbReference>
<comment type="catalytic activity">
    <reaction evidence="4">
        <text>O-phospho-L-threonyl-[protein] + H2O = L-threonyl-[protein] + phosphate</text>
        <dbReference type="Rhea" id="RHEA:47004"/>
        <dbReference type="Rhea" id="RHEA-COMP:11060"/>
        <dbReference type="Rhea" id="RHEA-COMP:11605"/>
        <dbReference type="ChEBI" id="CHEBI:15377"/>
        <dbReference type="ChEBI" id="CHEBI:30013"/>
        <dbReference type="ChEBI" id="CHEBI:43474"/>
        <dbReference type="ChEBI" id="CHEBI:61977"/>
        <dbReference type="EC" id="3.1.3.16"/>
    </reaction>
</comment>
<feature type="compositionally biased region" description="Pro residues" evidence="5">
    <location>
        <begin position="1621"/>
        <end position="1630"/>
    </location>
</feature>
<feature type="compositionally biased region" description="Basic and acidic residues" evidence="5">
    <location>
        <begin position="1555"/>
        <end position="1576"/>
    </location>
</feature>
<feature type="region of interest" description="Disordered" evidence="5">
    <location>
        <begin position="1555"/>
        <end position="1672"/>
    </location>
</feature>
<protein>
    <recommendedName>
        <fullName evidence="4">Serine/threonine-protein phosphatase</fullName>
        <ecNumber evidence="4">3.1.3.16</ecNumber>
    </recommendedName>
</protein>
<dbReference type="InterPro" id="IPR029052">
    <property type="entry name" value="Metallo-depent_PP-like"/>
</dbReference>
<dbReference type="GO" id="GO:0004722">
    <property type="term" value="F:protein serine/threonine phosphatase activity"/>
    <property type="evidence" value="ECO:0007669"/>
    <property type="project" value="UniProtKB-EC"/>
</dbReference>
<evidence type="ECO:0000256" key="2">
    <source>
        <dbReference type="ARBA" id="ARBA00022723"/>
    </source>
</evidence>
<dbReference type="InterPro" id="IPR004843">
    <property type="entry name" value="Calcineurin-like_PHP"/>
</dbReference>
<evidence type="ECO:0000256" key="5">
    <source>
        <dbReference type="SAM" id="MobiDB-lite"/>
    </source>
</evidence>
<dbReference type="EMBL" id="CAJNIZ010004459">
    <property type="protein sequence ID" value="CAE7232969.1"/>
    <property type="molecule type" value="Genomic_DNA"/>
</dbReference>
<feature type="domain" description="Serine/threonine specific protein phosphatases" evidence="6">
    <location>
        <begin position="191"/>
        <end position="196"/>
    </location>
</feature>
<sequence length="2587" mass="286792">MSDSVKTDGTASVSHVSTRHDEQDAITNWGVLIGKALWCRMKGPGQQGQRRKLGLLAVAFHSSTYLNRITSISKDPRTPVRAVGRGVLRRAATVVSQLQEMVKRVGKEDQDVLDCQWQEDTLNFLFSDPAKGDVHGQLRDMLLLFHAYGCPGNHQHFVFNGDFVDRGAHQLEVVGVLFALKLTFPSHVWLVRGNHEDTLMNRKYGFEEECLESLGSANGPKTFDLFQKAFEWLPLACLIDDQILTVHGGIGDGKWTIAELSCVERPLNSEDFHMPERRWLYNILWSDPIAEDENLQESGMVFGVHSSPRNASAVKFGWNVTKTFCALNGIGLVVRSHQCSERGRGFEVMHDEKLMRVFSARDYEEHRNDAAVLSIERRGNDDCRSPLTVRAQVLKSLEHVRASNGMEWLRGLQGQLLLHGRDLQTLTADFTELRLLCLHALSAGEQAVRRQLRADQEDPESKHAQASVTRRVHSAKAVWEREKEYNDLASILRSLESPYREFFIRAPLAGRTELIEQFFETYWLIRFGQPVVRDRDPPPSWNGEKPETTWKVFLRDLELWEAVTDLPKAKRGVKLVQALSGAAKEAVQSITVSDLIAEDGLKKVTKALSDAFAPYQETALPRAMETASMAQSVLKSEGVNLPVKASGYLLYRQVNLDKESDAKLTTWLQGDYSLDTVLSNLRRLDRVTTEGKKGVFFEEAELDDGPEEEGDVIDEDDLIDVLANYQDVRNALRQSRNARGFYPPTSPGFKGKKGQSKGSSFGPTQPGKGKAKGKQMGKSKGITIQELKLRTRLSSSSASSSSAPTAASAQGTSFYWAGGNAGPAAEFFTESGSDAKVSFLTSDHRDAEVPFVGVVTSSAEAIVDTAAQDGLIGRPALLRLFEALRKFGLKGRWTGEASEARGIGGVAKTGQWALANVDLSENRLHLRAINTDCVMNVLPSGHPTVSVLDFGRNPPRARAHWRALLDKVWCVLQWAHCQSVMGQWLQLPAPEPSTSATSTTASSSRTPVQVAATDKGQAYRNYLENKKPSAMAPVKGVTAAIMMGRPLDEEQAPVKAPQAKTATTSPASLSHDLLQQLAEARSLNEDLQAQLDMSAGNFLEFERAEENLTMLETNLGDFLCQAEQERLGKGGKQSEGSSGGAEQLPGHAGGPAEPSLQEPGGSGGEPDVKDELEGKLDGGRLLRRDRYDLANEPTIPLKAYIVLREPDLFIGAEFLEDYHQDDSEVTAKAFHNYMIDGAAPLAKLRLRLNDMSEFDAWKAIEMKRPGHLIIEVGNIENNLETAFRLARDQRRKGGSYVMCVDPRRRDQVKRHPACLYAMEHHDAKYDSVSGADAIRGCKRTAPDTSDKASSYPVEIESPENAENQEPQGEDEMQVHEPTAREKEAIEKLHRNLGHPSNKELSRVLSLSRASPHLVRWAAQGHHCPNCAAHGAPKAVRPSMIPRTERHGALFKATFQKAEMERLLTARRAAQKAFVEINTSEAVKVALRSRSRVQRRFSPGEVVFVWRSWKEKGVLKPSWVGPAVVLMPEGANAYVNMQGRLWKVCNEHLRAGTSDEIRGSRIIEDHTRDPLPERDGPAEPPEQVPGETDQEGIARGLPRPRLEEAETPVILPPVVVDIEPAPEIPDTPVPAQPQATLGPEQATRERQQTESTNEPEVEAAPHLSDIMPGGRDRTEGELREERLRAGVAAANANANLDGVPLSRTRGSAGSAFGPQRPRLEDRTVTPYRRLPLDDNGVNQYLTEAEFFEGELDSKVVPPEASEREAARHRDRWEVIAEKGVLRRHHVKWRLRTFSPWETPKVPVELKALSSSRKTVMVFKDGDRDVAEDDWRSLKPKSKQRAKWKGYTDVYAPASVPSAVNDGTYGNYIGYHGEANYSFLAVDNDIFLGKKMGSDEVSERDILPHEWPGWQQADAEEWSKISASPAVRVLSVKESRETRARLAAEGKEDRILKSRIVRRMKPGEQPGEEATKKSRWCVRGDLDPDAVHLASYSPTVSTQNVQVILQLASSLRMEGSCGDLKAAFMQSEPLKRERGELFVMPPTGGLPGLEEEQLVQIVSGVYGLIDAPLHWRRTLTTYLRDELKYQQSRLDPTIFFLHANGRLEGIIIIEIDDLLCFGYDLHDKQLSKLRERFKFGKFKKLQELADGTSFNGRRIQQDKDYNIRVDMSKFVRERLSEVHLEKGRKSTPDAEALPEEIKKVRAAIGSLAWCAKEVRPDASAGASILASKMTKMKIRDIVALNRVISQVRAKPDLTLIYHSIPYEDLRFGVATDASWDNYSDGSFQGAVGVLAYHKSLLEGETARCSLLWWSGKLRRKVPSTLAAETQSLNRGLGELMWTKAIVQHLVDPSFELQEYYNQVKHQADLVLQRGDGDKTLRESLSIIDAKSVYDNVTKEGAIAQDKYTALEVAIVRERADGLGVQVRWVEHQSMIVDALTKVNGNPSALYKLLDSGCYRIVAEEELLDERAVLRQEGPCSFLGGPGIGCEDAAQTAAGLRTLTQSLHSDISYAEVCSLGHGCRLLEGPSESSRASGYVAPGASTGAPPSTAGGVDTALIRRSWLRDRLPGLPAALEVRSEKQPALSASSVVAW</sequence>
<feature type="compositionally biased region" description="Gly residues" evidence="5">
    <location>
        <begin position="1130"/>
        <end position="1139"/>
    </location>
</feature>
<feature type="compositionally biased region" description="Basic and acidic residues" evidence="5">
    <location>
        <begin position="1166"/>
        <end position="1175"/>
    </location>
</feature>
<feature type="compositionally biased region" description="Low complexity" evidence="5">
    <location>
        <begin position="993"/>
        <end position="1004"/>
    </location>
</feature>
<comment type="caution">
    <text evidence="7">The sequence shown here is derived from an EMBL/GenBank/DDBJ whole genome shotgun (WGS) entry which is preliminary data.</text>
</comment>
<dbReference type="OrthoDB" id="417598at2759"/>
<keyword evidence="3" id="KW-0464">Manganese</keyword>
<dbReference type="Gene3D" id="3.60.21.10">
    <property type="match status" value="1"/>
</dbReference>
<dbReference type="Pfam" id="PF07727">
    <property type="entry name" value="RVT_2"/>
    <property type="match status" value="1"/>
</dbReference>
<comment type="similarity">
    <text evidence="4">Belongs to the PPP phosphatase family.</text>
</comment>
<feature type="region of interest" description="Disordered" evidence="5">
    <location>
        <begin position="1697"/>
        <end position="1717"/>
    </location>
</feature>
<accession>A0A812KZS4</accession>
<dbReference type="CDD" id="cd00144">
    <property type="entry name" value="MPP_PPP_family"/>
    <property type="match status" value="1"/>
</dbReference>
<feature type="region of interest" description="Disordered" evidence="5">
    <location>
        <begin position="1126"/>
        <end position="1175"/>
    </location>
</feature>
<dbReference type="PRINTS" id="PR00114">
    <property type="entry name" value="STPHPHTASE"/>
</dbReference>
<dbReference type="InterPro" id="IPR006186">
    <property type="entry name" value="Ser/Thr-sp_prot-phosphatase"/>
</dbReference>